<evidence type="ECO:0000256" key="1">
    <source>
        <dbReference type="SAM" id="Phobius"/>
    </source>
</evidence>
<feature type="transmembrane region" description="Helical" evidence="1">
    <location>
        <begin position="27"/>
        <end position="50"/>
    </location>
</feature>
<dbReference type="GeneID" id="37169582"/>
<dbReference type="Proteomes" id="UP000249497">
    <property type="component" value="Unassembled WGS sequence"/>
</dbReference>
<protein>
    <submittedName>
        <fullName evidence="2">Uncharacterized protein</fullName>
    </submittedName>
</protein>
<keyword evidence="1" id="KW-1133">Transmembrane helix</keyword>
<keyword evidence="1" id="KW-0812">Transmembrane</keyword>
<gene>
    <name evidence="2" type="ORF">BO86DRAFT_105552</name>
</gene>
<name>A0A8T8WZF1_ASPJA</name>
<accession>A0A8T8WZF1</accession>
<proteinExistence type="predicted"/>
<evidence type="ECO:0000313" key="3">
    <source>
        <dbReference type="Proteomes" id="UP000249497"/>
    </source>
</evidence>
<organism evidence="2 3">
    <name type="scientific">Aspergillus japonicus CBS 114.51</name>
    <dbReference type="NCBI Taxonomy" id="1448312"/>
    <lineage>
        <taxon>Eukaryota</taxon>
        <taxon>Fungi</taxon>
        <taxon>Dikarya</taxon>
        <taxon>Ascomycota</taxon>
        <taxon>Pezizomycotina</taxon>
        <taxon>Eurotiomycetes</taxon>
        <taxon>Eurotiomycetidae</taxon>
        <taxon>Eurotiales</taxon>
        <taxon>Aspergillaceae</taxon>
        <taxon>Aspergillus</taxon>
        <taxon>Aspergillus subgen. Circumdati</taxon>
    </lineage>
</organism>
<dbReference type="EMBL" id="KZ824798">
    <property type="protein sequence ID" value="RAH81044.1"/>
    <property type="molecule type" value="Genomic_DNA"/>
</dbReference>
<keyword evidence="3" id="KW-1185">Reference proteome</keyword>
<keyword evidence="1" id="KW-0472">Membrane</keyword>
<reference evidence="2 3" key="1">
    <citation type="submission" date="2018-02" db="EMBL/GenBank/DDBJ databases">
        <title>The genomes of Aspergillus section Nigri reveals drivers in fungal speciation.</title>
        <authorList>
            <consortium name="DOE Joint Genome Institute"/>
            <person name="Vesth T.C."/>
            <person name="Nybo J."/>
            <person name="Theobald S."/>
            <person name="Brandl J."/>
            <person name="Frisvad J.C."/>
            <person name="Nielsen K.F."/>
            <person name="Lyhne E.K."/>
            <person name="Kogle M.E."/>
            <person name="Kuo A."/>
            <person name="Riley R."/>
            <person name="Clum A."/>
            <person name="Nolan M."/>
            <person name="Lipzen A."/>
            <person name="Salamov A."/>
            <person name="Henrissat B."/>
            <person name="Wiebenga A."/>
            <person name="De vries R.P."/>
            <person name="Grigoriev I.V."/>
            <person name="Mortensen U.H."/>
            <person name="Andersen M.R."/>
            <person name="Baker S.E."/>
        </authorList>
    </citation>
    <scope>NUCLEOTIDE SEQUENCE [LARGE SCALE GENOMIC DNA]</scope>
    <source>
        <strain evidence="2 3">CBS 114.51</strain>
    </source>
</reference>
<dbReference type="AlphaFoldDB" id="A0A8T8WZF1"/>
<dbReference type="RefSeq" id="XP_025526938.1">
    <property type="nucleotide sequence ID" value="XM_025665890.1"/>
</dbReference>
<evidence type="ECO:0000313" key="2">
    <source>
        <dbReference type="EMBL" id="RAH81044.1"/>
    </source>
</evidence>
<sequence length="62" mass="7117">MVYFGSTRLDHYPSTPRQQHYHQRFRALSSVGFLCAITYGLTGLMFPALLQRATTSLRRPCP</sequence>